<gene>
    <name evidence="2" type="ORF">DICPUDRAFT_99692</name>
</gene>
<dbReference type="FunCoup" id="F1A1M3">
    <property type="interactions" value="936"/>
</dbReference>
<feature type="transmembrane region" description="Helical" evidence="1">
    <location>
        <begin position="12"/>
        <end position="30"/>
    </location>
</feature>
<dbReference type="RefSeq" id="XP_003293566.1">
    <property type="nucleotide sequence ID" value="XM_003293518.1"/>
</dbReference>
<evidence type="ECO:0000313" key="2">
    <source>
        <dbReference type="EMBL" id="EGC29905.1"/>
    </source>
</evidence>
<evidence type="ECO:0000313" key="3">
    <source>
        <dbReference type="Proteomes" id="UP000001064"/>
    </source>
</evidence>
<evidence type="ECO:0000256" key="1">
    <source>
        <dbReference type="SAM" id="Phobius"/>
    </source>
</evidence>
<protein>
    <submittedName>
        <fullName evidence="2">Expressed protein</fullName>
    </submittedName>
</protein>
<accession>F1A1M3</accession>
<dbReference type="AlphaFoldDB" id="F1A1M3"/>
<keyword evidence="3" id="KW-1185">Reference proteome</keyword>
<dbReference type="eggNOG" id="ENOG502RIP7">
    <property type="taxonomic scope" value="Eukaryota"/>
</dbReference>
<sequence length="158" mass="18208">MKLIQKTIFIKLFIIIITVYILLNISQLHINSLTKIKLKNRDIKVYVDLNQQENLISNNKIINDDEESSIINIDTNDKNKNSIIDQLNIENKEEKEVSSSLVENQSESSQIIPSFNNVIVDFDPNIKFVPGEPPKYSARFCSGCSKCHDKNEKHLILY</sequence>
<organism evidence="2 3">
    <name type="scientific">Dictyostelium purpureum</name>
    <name type="common">Slime mold</name>
    <dbReference type="NCBI Taxonomy" id="5786"/>
    <lineage>
        <taxon>Eukaryota</taxon>
        <taxon>Amoebozoa</taxon>
        <taxon>Evosea</taxon>
        <taxon>Eumycetozoa</taxon>
        <taxon>Dictyostelia</taxon>
        <taxon>Dictyosteliales</taxon>
        <taxon>Dictyosteliaceae</taxon>
        <taxon>Dictyostelium</taxon>
    </lineage>
</organism>
<dbReference type="VEuPathDB" id="AmoebaDB:DICPUDRAFT_99692"/>
<proteinExistence type="predicted"/>
<name>F1A1M3_DICPU</name>
<dbReference type="Proteomes" id="UP000001064">
    <property type="component" value="Unassembled WGS sequence"/>
</dbReference>
<dbReference type="KEGG" id="dpp:DICPUDRAFT_99692"/>
<reference evidence="3" key="1">
    <citation type="journal article" date="2011" name="Genome Biol.">
        <title>Comparative genomics of the social amoebae Dictyostelium discoideum and Dictyostelium purpureum.</title>
        <authorList>
            <consortium name="US DOE Joint Genome Institute (JGI-PGF)"/>
            <person name="Sucgang R."/>
            <person name="Kuo A."/>
            <person name="Tian X."/>
            <person name="Salerno W."/>
            <person name="Parikh A."/>
            <person name="Feasley C.L."/>
            <person name="Dalin E."/>
            <person name="Tu H."/>
            <person name="Huang E."/>
            <person name="Barry K."/>
            <person name="Lindquist E."/>
            <person name="Shapiro H."/>
            <person name="Bruce D."/>
            <person name="Schmutz J."/>
            <person name="Salamov A."/>
            <person name="Fey P."/>
            <person name="Gaudet P."/>
            <person name="Anjard C."/>
            <person name="Babu M.M."/>
            <person name="Basu S."/>
            <person name="Bushmanova Y."/>
            <person name="van der Wel H."/>
            <person name="Katoh-Kurasawa M."/>
            <person name="Dinh C."/>
            <person name="Coutinho P.M."/>
            <person name="Saito T."/>
            <person name="Elias M."/>
            <person name="Schaap P."/>
            <person name="Kay R.R."/>
            <person name="Henrissat B."/>
            <person name="Eichinger L."/>
            <person name="Rivero F."/>
            <person name="Putnam N.H."/>
            <person name="West C.M."/>
            <person name="Loomis W.F."/>
            <person name="Chisholm R.L."/>
            <person name="Shaulsky G."/>
            <person name="Strassmann J.E."/>
            <person name="Queller D.C."/>
            <person name="Kuspa A."/>
            <person name="Grigoriev I.V."/>
        </authorList>
    </citation>
    <scope>NUCLEOTIDE SEQUENCE [LARGE SCALE GENOMIC DNA]</scope>
    <source>
        <strain evidence="3">QSDP1</strain>
    </source>
</reference>
<dbReference type="GeneID" id="10504884"/>
<keyword evidence="1" id="KW-1133">Transmembrane helix</keyword>
<dbReference type="EMBL" id="GL871378">
    <property type="protein sequence ID" value="EGC29905.1"/>
    <property type="molecule type" value="Genomic_DNA"/>
</dbReference>
<dbReference type="InParanoid" id="F1A1M3"/>
<keyword evidence="1" id="KW-0812">Transmembrane</keyword>
<keyword evidence="1" id="KW-0472">Membrane</keyword>